<keyword evidence="5" id="KW-0282">Flagellum</keyword>
<reference evidence="5 6" key="1">
    <citation type="journal article" date="2022" name="ISME Commun">
        <title>Vulcanimicrobium alpinus gen. nov. sp. nov., the first cultivated representative of the candidate phylum 'Eremiobacterota', is a metabolically versatile aerobic anoxygenic phototroph.</title>
        <authorList>
            <person name="Yabe S."/>
            <person name="Muto K."/>
            <person name="Abe K."/>
            <person name="Yokota A."/>
            <person name="Staudigel H."/>
            <person name="Tebo B.M."/>
        </authorList>
    </citation>
    <scope>NUCLEOTIDE SEQUENCE [LARGE SCALE GENOMIC DNA]</scope>
    <source>
        <strain evidence="5 6">WC8-2</strain>
    </source>
</reference>
<evidence type="ECO:0000256" key="3">
    <source>
        <dbReference type="ARBA" id="ARBA00022845"/>
    </source>
</evidence>
<keyword evidence="3 4" id="KW-0810">Translation regulation</keyword>
<comment type="subunit">
    <text evidence="4">Interacts with translational regulator CsrA and flagellin(s).</text>
</comment>
<name>A0AAN1XWH5_UNVUL</name>
<comment type="similarity">
    <text evidence="4">Belongs to the FliW family.</text>
</comment>
<dbReference type="GO" id="GO:0005737">
    <property type="term" value="C:cytoplasm"/>
    <property type="evidence" value="ECO:0007669"/>
    <property type="project" value="UniProtKB-SubCell"/>
</dbReference>
<dbReference type="KEGG" id="vab:WPS_15410"/>
<gene>
    <name evidence="4" type="primary">fliW</name>
    <name evidence="5" type="ORF">WPS_15410</name>
</gene>
<dbReference type="GO" id="GO:0044780">
    <property type="term" value="P:bacterial-type flagellum assembly"/>
    <property type="evidence" value="ECO:0007669"/>
    <property type="project" value="UniProtKB-UniRule"/>
</dbReference>
<keyword evidence="1 4" id="KW-0963">Cytoplasm</keyword>
<dbReference type="Pfam" id="PF02623">
    <property type="entry name" value="FliW"/>
    <property type="match status" value="1"/>
</dbReference>
<dbReference type="Proteomes" id="UP001317532">
    <property type="component" value="Chromosome"/>
</dbReference>
<keyword evidence="2 4" id="KW-1005">Bacterial flagellum biogenesis</keyword>
<keyword evidence="5" id="KW-0969">Cilium</keyword>
<evidence type="ECO:0000256" key="4">
    <source>
        <dbReference type="HAMAP-Rule" id="MF_01185"/>
    </source>
</evidence>
<dbReference type="InterPro" id="IPR024046">
    <property type="entry name" value="Flagellar_assmbl_FliW_dom_sf"/>
</dbReference>
<dbReference type="HAMAP" id="MF_01185">
    <property type="entry name" value="FliW"/>
    <property type="match status" value="1"/>
</dbReference>
<evidence type="ECO:0000256" key="2">
    <source>
        <dbReference type="ARBA" id="ARBA00022795"/>
    </source>
</evidence>
<comment type="function">
    <text evidence="4">Acts as an anti-CsrA protein, binds CsrA and prevents it from repressing translation of its target genes, one of which is flagellin. Binds to flagellin and participates in the assembly of the flagellum.</text>
</comment>
<evidence type="ECO:0000313" key="5">
    <source>
        <dbReference type="EMBL" id="BDE06265.1"/>
    </source>
</evidence>
<dbReference type="PANTHER" id="PTHR39190:SF1">
    <property type="entry name" value="FLAGELLAR ASSEMBLY FACTOR FLIW"/>
    <property type="match status" value="1"/>
</dbReference>
<dbReference type="Gene3D" id="2.30.290.10">
    <property type="entry name" value="BH3618-like"/>
    <property type="match status" value="1"/>
</dbReference>
<sequence>MTNTTLNPADRETTIKLPRFGTLTYRESEVLTFPSGLPGFASHRRFVAIQFTSQEHLIWLQSLDDVSVALPTADPWAIFEEYSPQLPPYASALLEIQSPEEFAALCVVVAGNVADMTINLLAPIVINLRTRRAHQVALETGGYSVRTTIPPKRAWTQAGA</sequence>
<accession>A0AAN1XWH5</accession>
<evidence type="ECO:0000313" key="6">
    <source>
        <dbReference type="Proteomes" id="UP001317532"/>
    </source>
</evidence>
<keyword evidence="6" id="KW-1185">Reference proteome</keyword>
<dbReference type="SUPFAM" id="SSF141457">
    <property type="entry name" value="BH3618-like"/>
    <property type="match status" value="1"/>
</dbReference>
<dbReference type="AlphaFoldDB" id="A0AAN1XWH5"/>
<keyword evidence="4" id="KW-0143">Chaperone</keyword>
<dbReference type="PANTHER" id="PTHR39190">
    <property type="entry name" value="FLAGELLAR ASSEMBLY FACTOR FLIW"/>
    <property type="match status" value="1"/>
</dbReference>
<evidence type="ECO:0000256" key="1">
    <source>
        <dbReference type="ARBA" id="ARBA00022490"/>
    </source>
</evidence>
<comment type="subcellular location">
    <subcellularLocation>
        <location evidence="4">Cytoplasm</location>
    </subcellularLocation>
</comment>
<dbReference type="RefSeq" id="WP_317997236.1">
    <property type="nucleotide sequence ID" value="NZ_AP025523.1"/>
</dbReference>
<keyword evidence="5" id="KW-0966">Cell projection</keyword>
<organism evidence="5 6">
    <name type="scientific">Vulcanimicrobium alpinum</name>
    <dbReference type="NCBI Taxonomy" id="3016050"/>
    <lineage>
        <taxon>Bacteria</taxon>
        <taxon>Bacillati</taxon>
        <taxon>Vulcanimicrobiota</taxon>
        <taxon>Vulcanimicrobiia</taxon>
        <taxon>Vulcanimicrobiales</taxon>
        <taxon>Vulcanimicrobiaceae</taxon>
        <taxon>Vulcanimicrobium</taxon>
    </lineage>
</organism>
<dbReference type="InterPro" id="IPR003775">
    <property type="entry name" value="Flagellar_assembly_factor_FliW"/>
</dbReference>
<dbReference type="EMBL" id="AP025523">
    <property type="protein sequence ID" value="BDE06265.1"/>
    <property type="molecule type" value="Genomic_DNA"/>
</dbReference>
<dbReference type="GO" id="GO:0006417">
    <property type="term" value="P:regulation of translation"/>
    <property type="evidence" value="ECO:0007669"/>
    <property type="project" value="UniProtKB-KW"/>
</dbReference>
<protein>
    <recommendedName>
        <fullName evidence="4">Flagellar assembly factor FliW</fullName>
    </recommendedName>
</protein>
<proteinExistence type="inferred from homology"/>